<comment type="similarity">
    <text evidence="2">Belongs to the peptidase M20A family.</text>
</comment>
<organism evidence="7 8">
    <name type="scientific">Sedimentibacter hydroxybenzoicus DSM 7310</name>
    <dbReference type="NCBI Taxonomy" id="1123245"/>
    <lineage>
        <taxon>Bacteria</taxon>
        <taxon>Bacillati</taxon>
        <taxon>Bacillota</taxon>
        <taxon>Tissierellia</taxon>
        <taxon>Sedimentibacter</taxon>
    </lineage>
</organism>
<dbReference type="SUPFAM" id="SSF55031">
    <property type="entry name" value="Bacterial exopeptidase dimerisation domain"/>
    <property type="match status" value="1"/>
</dbReference>
<dbReference type="Gene3D" id="3.40.630.10">
    <property type="entry name" value="Zn peptidases"/>
    <property type="match status" value="2"/>
</dbReference>
<evidence type="ECO:0000256" key="3">
    <source>
        <dbReference type="ARBA" id="ARBA00022723"/>
    </source>
</evidence>
<gene>
    <name evidence="7" type="ORF">HZF24_04400</name>
</gene>
<evidence type="ECO:0000313" key="7">
    <source>
        <dbReference type="EMBL" id="NYB73376.1"/>
    </source>
</evidence>
<dbReference type="Gene3D" id="3.30.70.360">
    <property type="match status" value="1"/>
</dbReference>
<dbReference type="InterPro" id="IPR050072">
    <property type="entry name" value="Peptidase_M20A"/>
</dbReference>
<keyword evidence="5" id="KW-0862">Zinc</keyword>
<dbReference type="InterPro" id="IPR011650">
    <property type="entry name" value="Peptidase_M20_dimer"/>
</dbReference>
<accession>A0A974BIA4</accession>
<dbReference type="InterPro" id="IPR001261">
    <property type="entry name" value="ArgE/DapE_CS"/>
</dbReference>
<keyword evidence="3" id="KW-0479">Metal-binding</keyword>
<dbReference type="Proteomes" id="UP000611629">
    <property type="component" value="Unassembled WGS sequence"/>
</dbReference>
<dbReference type="InterPro" id="IPR002933">
    <property type="entry name" value="Peptidase_M20"/>
</dbReference>
<dbReference type="SUPFAM" id="SSF53187">
    <property type="entry name" value="Zn-dependent exopeptidases"/>
    <property type="match status" value="1"/>
</dbReference>
<evidence type="ECO:0000313" key="8">
    <source>
        <dbReference type="Proteomes" id="UP000611629"/>
    </source>
</evidence>
<dbReference type="InterPro" id="IPR036264">
    <property type="entry name" value="Bact_exopeptidase_dim_dom"/>
</dbReference>
<comment type="caution">
    <text evidence="7">The sequence shown here is derived from an EMBL/GenBank/DDBJ whole genome shotgun (WGS) entry which is preliminary data.</text>
</comment>
<evidence type="ECO:0000256" key="1">
    <source>
        <dbReference type="ARBA" id="ARBA00001947"/>
    </source>
</evidence>
<dbReference type="Pfam" id="PF07687">
    <property type="entry name" value="M20_dimer"/>
    <property type="match status" value="1"/>
</dbReference>
<keyword evidence="8" id="KW-1185">Reference proteome</keyword>
<protein>
    <submittedName>
        <fullName evidence="7">M20/M25/M40 family metallo-hydrolase</fullName>
    </submittedName>
</protein>
<sequence>MYYNEYCINLLRRLVSIPSESQNEENIADFLCSWLEDMGMQVKLQHISGKSYNVIATARGKRKGKKLLLGGHIDTVTPNDRWKSDPYCLKEEGNFLYGLGACDMKGGIAAQITVLKKLFDSNLDFSGEIEFIGLADEERHSIGAHAYVNGKKAEDSADFAILAEPHYDNIVIGSTGKALLKLEIKGVTGHAATPESGINAIDCMASLINALNNEYMPLYKNNKIGSLCILRVFSKYEGYSLSIPEECTSYLNKQLNSDENIDEFIKNIHYLYEKYVGKGELTITKEIPFYPSYKINTDTVYLNNLLNIIHKTNNIVPEFKINRSVSDGNLLFNELSIPTILYGPQGVNYHKENEYVLKDTMLSYVGILEQYIRSND</sequence>
<evidence type="ECO:0000256" key="5">
    <source>
        <dbReference type="ARBA" id="ARBA00022833"/>
    </source>
</evidence>
<dbReference type="GO" id="GO:0046872">
    <property type="term" value="F:metal ion binding"/>
    <property type="evidence" value="ECO:0007669"/>
    <property type="project" value="UniProtKB-KW"/>
</dbReference>
<evidence type="ECO:0000256" key="2">
    <source>
        <dbReference type="ARBA" id="ARBA00006247"/>
    </source>
</evidence>
<proteinExistence type="inferred from homology"/>
<reference evidence="7" key="1">
    <citation type="submission" date="2020-07" db="EMBL/GenBank/DDBJ databases">
        <title>Genomic analysis of a strain of Sedimentibacter Hydroxybenzoicus DSM7310.</title>
        <authorList>
            <person name="Ma S."/>
        </authorList>
    </citation>
    <scope>NUCLEOTIDE SEQUENCE</scope>
    <source>
        <strain evidence="7">DSM 7310</strain>
    </source>
</reference>
<dbReference type="EMBL" id="JACBNQ010000002">
    <property type="protein sequence ID" value="NYB73376.1"/>
    <property type="molecule type" value="Genomic_DNA"/>
</dbReference>
<feature type="domain" description="Peptidase M20 dimerisation" evidence="6">
    <location>
        <begin position="173"/>
        <end position="272"/>
    </location>
</feature>
<comment type="cofactor">
    <cofactor evidence="1">
        <name>Zn(2+)</name>
        <dbReference type="ChEBI" id="CHEBI:29105"/>
    </cofactor>
</comment>
<evidence type="ECO:0000256" key="4">
    <source>
        <dbReference type="ARBA" id="ARBA00022801"/>
    </source>
</evidence>
<dbReference type="PANTHER" id="PTHR43808">
    <property type="entry name" value="ACETYLORNITHINE DEACETYLASE"/>
    <property type="match status" value="1"/>
</dbReference>
<dbReference type="RefSeq" id="WP_179237055.1">
    <property type="nucleotide sequence ID" value="NZ_JACBNQ010000002.1"/>
</dbReference>
<name>A0A974BIA4_SEDHY</name>
<dbReference type="AlphaFoldDB" id="A0A974BIA4"/>
<dbReference type="PROSITE" id="PS00758">
    <property type="entry name" value="ARGE_DAPE_CPG2_1"/>
    <property type="match status" value="1"/>
</dbReference>
<keyword evidence="4" id="KW-0378">Hydrolase</keyword>
<dbReference type="GO" id="GO:0016787">
    <property type="term" value="F:hydrolase activity"/>
    <property type="evidence" value="ECO:0007669"/>
    <property type="project" value="UniProtKB-KW"/>
</dbReference>
<dbReference type="PANTHER" id="PTHR43808:SF8">
    <property type="entry name" value="PEPTIDASE M20 DIMERISATION DOMAIN-CONTAINING PROTEIN"/>
    <property type="match status" value="1"/>
</dbReference>
<dbReference type="Pfam" id="PF01546">
    <property type="entry name" value="Peptidase_M20"/>
    <property type="match status" value="1"/>
</dbReference>
<evidence type="ECO:0000259" key="6">
    <source>
        <dbReference type="Pfam" id="PF07687"/>
    </source>
</evidence>